<accession>A0A843X912</accession>
<dbReference type="PANTHER" id="PTHR11145:SF8">
    <property type="entry name" value="RE57120P"/>
    <property type="match status" value="1"/>
</dbReference>
<feature type="domain" description="Potassium channel tetramerisation-type BTB" evidence="2">
    <location>
        <begin position="21"/>
        <end position="104"/>
    </location>
</feature>
<dbReference type="SUPFAM" id="SSF54695">
    <property type="entry name" value="POZ domain"/>
    <property type="match status" value="1"/>
</dbReference>
<evidence type="ECO:0000313" key="4">
    <source>
        <dbReference type="Proteomes" id="UP000652761"/>
    </source>
</evidence>
<organism evidence="3 4">
    <name type="scientific">Colocasia esculenta</name>
    <name type="common">Wild taro</name>
    <name type="synonym">Arum esculentum</name>
    <dbReference type="NCBI Taxonomy" id="4460"/>
    <lineage>
        <taxon>Eukaryota</taxon>
        <taxon>Viridiplantae</taxon>
        <taxon>Streptophyta</taxon>
        <taxon>Embryophyta</taxon>
        <taxon>Tracheophyta</taxon>
        <taxon>Spermatophyta</taxon>
        <taxon>Magnoliopsida</taxon>
        <taxon>Liliopsida</taxon>
        <taxon>Araceae</taxon>
        <taxon>Aroideae</taxon>
        <taxon>Colocasieae</taxon>
        <taxon>Colocasia</taxon>
    </lineage>
</organism>
<gene>
    <name evidence="3" type="ORF">Taro_048774</name>
</gene>
<evidence type="ECO:0000313" key="3">
    <source>
        <dbReference type="EMBL" id="MQM15822.1"/>
    </source>
</evidence>
<dbReference type="InterPro" id="IPR011333">
    <property type="entry name" value="SKP1/BTB/POZ_sf"/>
</dbReference>
<evidence type="ECO:0000256" key="1">
    <source>
        <dbReference type="ARBA" id="ARBA00004906"/>
    </source>
</evidence>
<dbReference type="GO" id="GO:0051260">
    <property type="term" value="P:protein homooligomerization"/>
    <property type="evidence" value="ECO:0007669"/>
    <property type="project" value="InterPro"/>
</dbReference>
<dbReference type="InterPro" id="IPR045068">
    <property type="entry name" value="BACURD1-3"/>
</dbReference>
<comment type="pathway">
    <text evidence="1">Protein modification; protein ubiquitination.</text>
</comment>
<evidence type="ECO:0000259" key="2">
    <source>
        <dbReference type="Pfam" id="PF02214"/>
    </source>
</evidence>
<comment type="caution">
    <text evidence="3">The sequence shown here is derived from an EMBL/GenBank/DDBJ whole genome shotgun (WGS) entry which is preliminary data.</text>
</comment>
<dbReference type="OrthoDB" id="2414723at2759"/>
<sequence length="233" mass="25024">MATPSSDDSTAAPTQSLHDRVKLNVGGVIFDTTIYTLNYGGPDSLLTVLSDAPSHQQPIFIDRDPKVFSILLSLLRTVSLPSTARCFPMWELAEEALYYGVEPLLQATAALPPLQGFDAASIAAVHPTTDRITTAFSTRAEDGSPRGHHPLDGSLRSQIYKATVTAIAVNPGPTSDTIYASFECSHNENCILAVDCAMMRCSVSSISATDGTRVMLLKNKQKQGHSCDGVRVR</sequence>
<dbReference type="PANTHER" id="PTHR11145">
    <property type="entry name" value="BTB/POZ DOMAIN-CONTAINING ADAPTER FOR CUL3-MEDIATED RHOA DEGRADATION PROTEIN FAMILY MEMBER"/>
    <property type="match status" value="1"/>
</dbReference>
<protein>
    <recommendedName>
        <fullName evidence="2">Potassium channel tetramerisation-type BTB domain-containing protein</fullName>
    </recommendedName>
</protein>
<keyword evidence="4" id="KW-1185">Reference proteome</keyword>
<reference evidence="3" key="1">
    <citation type="submission" date="2017-07" db="EMBL/GenBank/DDBJ databases">
        <title>Taro Niue Genome Assembly and Annotation.</title>
        <authorList>
            <person name="Atibalentja N."/>
            <person name="Keating K."/>
            <person name="Fields C.J."/>
        </authorList>
    </citation>
    <scope>NUCLEOTIDE SEQUENCE</scope>
    <source>
        <strain evidence="3">Niue_2</strain>
        <tissue evidence="3">Leaf</tissue>
    </source>
</reference>
<dbReference type="Pfam" id="PF02214">
    <property type="entry name" value="BTB_2"/>
    <property type="match status" value="1"/>
</dbReference>
<dbReference type="CDD" id="cd18316">
    <property type="entry name" value="BTB_POZ_KCTD-like"/>
    <property type="match status" value="1"/>
</dbReference>
<proteinExistence type="predicted"/>
<dbReference type="Proteomes" id="UP000652761">
    <property type="component" value="Unassembled WGS sequence"/>
</dbReference>
<dbReference type="InterPro" id="IPR003131">
    <property type="entry name" value="T1-type_BTB"/>
</dbReference>
<dbReference type="AlphaFoldDB" id="A0A843X912"/>
<name>A0A843X912_COLES</name>
<dbReference type="EMBL" id="NMUH01006698">
    <property type="protein sequence ID" value="MQM15822.1"/>
    <property type="molecule type" value="Genomic_DNA"/>
</dbReference>
<dbReference type="Gene3D" id="3.30.710.10">
    <property type="entry name" value="Potassium Channel Kv1.1, Chain A"/>
    <property type="match status" value="1"/>
</dbReference>